<dbReference type="Gene3D" id="1.25.40.20">
    <property type="entry name" value="Ankyrin repeat-containing domain"/>
    <property type="match status" value="1"/>
</dbReference>
<reference evidence="4" key="1">
    <citation type="submission" date="2020-04" db="EMBL/GenBank/DDBJ databases">
        <authorList>
            <person name="Alioto T."/>
            <person name="Alioto T."/>
            <person name="Gomez Garrido J."/>
        </authorList>
    </citation>
    <scope>NUCLEOTIDE SEQUENCE</scope>
    <source>
        <strain evidence="4">A484AB</strain>
    </source>
</reference>
<dbReference type="SMART" id="SM00248">
    <property type="entry name" value="ANK"/>
    <property type="match status" value="1"/>
</dbReference>
<evidence type="ECO:0000256" key="3">
    <source>
        <dbReference type="SAM" id="MobiDB-lite"/>
    </source>
</evidence>
<keyword evidence="2" id="KW-0040">ANK repeat</keyword>
<dbReference type="EMBL" id="CACRXK020006066">
    <property type="protein sequence ID" value="CAB4008246.1"/>
    <property type="molecule type" value="Genomic_DNA"/>
</dbReference>
<accession>A0A6S7HSV0</accession>
<proteinExistence type="predicted"/>
<dbReference type="GO" id="GO:0071356">
    <property type="term" value="P:cellular response to tumor necrosis factor"/>
    <property type="evidence" value="ECO:0007669"/>
    <property type="project" value="TreeGrafter"/>
</dbReference>
<feature type="region of interest" description="Disordered" evidence="3">
    <location>
        <begin position="63"/>
        <end position="133"/>
    </location>
</feature>
<comment type="caution">
    <text evidence="4">The sequence shown here is derived from an EMBL/GenBank/DDBJ whole genome shotgun (WGS) entry which is preliminary data.</text>
</comment>
<dbReference type="OrthoDB" id="5982935at2759"/>
<evidence type="ECO:0000256" key="2">
    <source>
        <dbReference type="ARBA" id="ARBA00023043"/>
    </source>
</evidence>
<keyword evidence="5" id="KW-1185">Reference proteome</keyword>
<dbReference type="Pfam" id="PF12796">
    <property type="entry name" value="Ank_2"/>
    <property type="match status" value="1"/>
</dbReference>
<dbReference type="PANTHER" id="PTHR46680:SF3">
    <property type="entry name" value="NF-KAPPA-B INHIBITOR CACTUS"/>
    <property type="match status" value="1"/>
</dbReference>
<dbReference type="SUPFAM" id="SSF48403">
    <property type="entry name" value="Ankyrin repeat"/>
    <property type="match status" value="1"/>
</dbReference>
<name>A0A6S7HSV0_PARCT</name>
<protein>
    <submittedName>
        <fullName evidence="4">Ankyrin repeat RF_0381</fullName>
    </submittedName>
</protein>
<dbReference type="AlphaFoldDB" id="A0A6S7HSV0"/>
<keyword evidence="1" id="KW-0677">Repeat</keyword>
<feature type="compositionally biased region" description="Polar residues" evidence="3">
    <location>
        <begin position="63"/>
        <end position="103"/>
    </location>
</feature>
<dbReference type="GO" id="GO:0005829">
    <property type="term" value="C:cytosol"/>
    <property type="evidence" value="ECO:0007669"/>
    <property type="project" value="TreeGrafter"/>
</dbReference>
<dbReference type="InterPro" id="IPR036770">
    <property type="entry name" value="Ankyrin_rpt-contain_sf"/>
</dbReference>
<feature type="non-terminal residue" evidence="4">
    <location>
        <position position="133"/>
    </location>
</feature>
<organism evidence="4 5">
    <name type="scientific">Paramuricea clavata</name>
    <name type="common">Red gorgonian</name>
    <name type="synonym">Violescent sea-whip</name>
    <dbReference type="NCBI Taxonomy" id="317549"/>
    <lineage>
        <taxon>Eukaryota</taxon>
        <taxon>Metazoa</taxon>
        <taxon>Cnidaria</taxon>
        <taxon>Anthozoa</taxon>
        <taxon>Octocorallia</taxon>
        <taxon>Malacalcyonacea</taxon>
        <taxon>Plexauridae</taxon>
        <taxon>Paramuricea</taxon>
    </lineage>
</organism>
<dbReference type="PROSITE" id="PS50297">
    <property type="entry name" value="ANK_REP_REGION"/>
    <property type="match status" value="1"/>
</dbReference>
<sequence length="133" mass="14108">DGKSGHTPLHHAIDQECGEILQLLVAEGANINRPNYSGVTPIQNANCCRNEAISKIILSQETVPPTTTPARPSAIQPTSAAVVTSPQTTNVSTISSPSATNTAKESENKAETLKRRFESSPSTSKRARTEVAK</sequence>
<dbReference type="PANTHER" id="PTHR46680">
    <property type="entry name" value="NF-KAPPA-B INHIBITOR ALPHA"/>
    <property type="match status" value="1"/>
</dbReference>
<dbReference type="PROSITE" id="PS50088">
    <property type="entry name" value="ANK_REPEAT"/>
    <property type="match status" value="1"/>
</dbReference>
<dbReference type="Proteomes" id="UP001152795">
    <property type="component" value="Unassembled WGS sequence"/>
</dbReference>
<dbReference type="GO" id="GO:0051059">
    <property type="term" value="F:NF-kappaB binding"/>
    <property type="evidence" value="ECO:0007669"/>
    <property type="project" value="TreeGrafter"/>
</dbReference>
<dbReference type="InterPro" id="IPR051070">
    <property type="entry name" value="NF-kappa-B_inhibitor"/>
</dbReference>
<evidence type="ECO:0000313" key="4">
    <source>
        <dbReference type="EMBL" id="CAB4008246.1"/>
    </source>
</evidence>
<dbReference type="InterPro" id="IPR002110">
    <property type="entry name" value="Ankyrin_rpt"/>
</dbReference>
<evidence type="ECO:0000313" key="5">
    <source>
        <dbReference type="Proteomes" id="UP001152795"/>
    </source>
</evidence>
<gene>
    <name evidence="4" type="ORF">PACLA_8A016558</name>
</gene>
<evidence type="ECO:0000256" key="1">
    <source>
        <dbReference type="ARBA" id="ARBA00022737"/>
    </source>
</evidence>
<feature type="compositionally biased region" description="Basic and acidic residues" evidence="3">
    <location>
        <begin position="104"/>
        <end position="118"/>
    </location>
</feature>